<organism evidence="5 6">
    <name type="scientific">Limnochorda pilosa</name>
    <dbReference type="NCBI Taxonomy" id="1555112"/>
    <lineage>
        <taxon>Bacteria</taxon>
        <taxon>Bacillati</taxon>
        <taxon>Bacillota</taxon>
        <taxon>Limnochordia</taxon>
        <taxon>Limnochordales</taxon>
        <taxon>Limnochordaceae</taxon>
        <taxon>Limnochorda</taxon>
    </lineage>
</organism>
<keyword evidence="3" id="KW-0274">FAD</keyword>
<gene>
    <name evidence="5" type="ORF">LIP_0428</name>
</gene>
<dbReference type="PANTHER" id="PTHR43884">
    <property type="entry name" value="ACYL-COA DEHYDROGENASE"/>
    <property type="match status" value="1"/>
</dbReference>
<dbReference type="EMBL" id="AP014924">
    <property type="protein sequence ID" value="BAS26285.1"/>
    <property type="molecule type" value="Genomic_DNA"/>
</dbReference>
<dbReference type="KEGG" id="lpil:LIP_0428"/>
<dbReference type="Pfam" id="PF00441">
    <property type="entry name" value="Acyl-CoA_dh_1"/>
    <property type="match status" value="1"/>
</dbReference>
<reference evidence="6" key="2">
    <citation type="journal article" date="2016" name="Int. J. Syst. Evol. Microbiol.">
        <title>Complete genome sequence and cell structure of Limnochorda pilosa, a Gram-negative spore-former within the phylum Firmicutes.</title>
        <authorList>
            <person name="Watanabe M."/>
            <person name="Kojima H."/>
            <person name="Fukui M."/>
        </authorList>
    </citation>
    <scope>NUCLEOTIDE SEQUENCE [LARGE SCALE GENOMIC DNA]</scope>
    <source>
        <strain evidence="6">HC45</strain>
    </source>
</reference>
<comment type="similarity">
    <text evidence="1">Belongs to the acyl-CoA dehydrogenase family.</text>
</comment>
<evidence type="ECO:0000313" key="6">
    <source>
        <dbReference type="Proteomes" id="UP000065807"/>
    </source>
</evidence>
<evidence type="ECO:0000313" key="5">
    <source>
        <dbReference type="EMBL" id="BAS26285.1"/>
    </source>
</evidence>
<dbReference type="InterPro" id="IPR009075">
    <property type="entry name" value="AcylCo_DH/oxidase_C"/>
</dbReference>
<dbReference type="SUPFAM" id="SSF47203">
    <property type="entry name" value="Acyl-CoA dehydrogenase C-terminal domain-like"/>
    <property type="match status" value="1"/>
</dbReference>
<dbReference type="InterPro" id="IPR046373">
    <property type="entry name" value="Acyl-CoA_Oxase/DH_mid-dom_sf"/>
</dbReference>
<keyword evidence="2" id="KW-0285">Flavoprotein</keyword>
<dbReference type="AlphaFoldDB" id="A0A0K2SGR9"/>
<keyword evidence="6" id="KW-1185">Reference proteome</keyword>
<dbReference type="PATRIC" id="fig|1555112.3.peg.447"/>
<name>A0A0K2SGR9_LIMPI</name>
<feature type="domain" description="Acyl-CoA dehydrogenase/oxidase C-terminal" evidence="4">
    <location>
        <begin position="48"/>
        <end position="115"/>
    </location>
</feature>
<accession>A0A0K2SGR9</accession>
<reference evidence="6" key="1">
    <citation type="submission" date="2015-07" db="EMBL/GenBank/DDBJ databases">
        <title>Complete genome sequence and phylogenetic analysis of Limnochorda pilosa.</title>
        <authorList>
            <person name="Watanabe M."/>
            <person name="Kojima H."/>
            <person name="Fukui M."/>
        </authorList>
    </citation>
    <scope>NUCLEOTIDE SEQUENCE [LARGE SCALE GENOMIC DNA]</scope>
    <source>
        <strain evidence="6">HC45</strain>
    </source>
</reference>
<dbReference type="InterPro" id="IPR009100">
    <property type="entry name" value="AcylCoA_DH/oxidase_NM_dom_sf"/>
</dbReference>
<dbReference type="SUPFAM" id="SSF56645">
    <property type="entry name" value="Acyl-CoA dehydrogenase NM domain-like"/>
    <property type="match status" value="1"/>
</dbReference>
<dbReference type="OrthoDB" id="2985879at2"/>
<dbReference type="STRING" id="1555112.LIP_0428"/>
<evidence type="ECO:0000256" key="2">
    <source>
        <dbReference type="ARBA" id="ARBA00022630"/>
    </source>
</evidence>
<dbReference type="InterPro" id="IPR036250">
    <property type="entry name" value="AcylCo_DH-like_C"/>
</dbReference>
<protein>
    <submittedName>
        <fullName evidence="5">Butyryl-CoA dehydrogenase</fullName>
    </submittedName>
</protein>
<evidence type="ECO:0000256" key="3">
    <source>
        <dbReference type="ARBA" id="ARBA00022827"/>
    </source>
</evidence>
<proteinExistence type="inferred from homology"/>
<dbReference type="GO" id="GO:0003995">
    <property type="term" value="F:acyl-CoA dehydrogenase activity"/>
    <property type="evidence" value="ECO:0007669"/>
    <property type="project" value="TreeGrafter"/>
</dbReference>
<dbReference type="Gene3D" id="2.40.110.10">
    <property type="entry name" value="Butyryl-CoA Dehydrogenase, subunit A, domain 2"/>
    <property type="match status" value="1"/>
</dbReference>
<dbReference type="Proteomes" id="UP000065807">
    <property type="component" value="Chromosome"/>
</dbReference>
<evidence type="ECO:0000256" key="1">
    <source>
        <dbReference type="ARBA" id="ARBA00009347"/>
    </source>
</evidence>
<dbReference type="PANTHER" id="PTHR43884:SF12">
    <property type="entry name" value="ISOVALERYL-COA DEHYDROGENASE, MITOCHONDRIAL-RELATED"/>
    <property type="match status" value="1"/>
</dbReference>
<dbReference type="Gene3D" id="1.20.140.10">
    <property type="entry name" value="Butyryl-CoA Dehydrogenase, subunit A, domain 3"/>
    <property type="match status" value="1"/>
</dbReference>
<sequence length="119" mass="13147">MVERSMPGLETETLHHKLGVRAGNTGGIHLREVRVPASHLLGEEGERFKIAMSALDNGRLTVAAGVTGTARVCLEESVRYAKERETFGKPIAEHQLVQQMMARIAEGYESSRLLYSWAV</sequence>
<evidence type="ECO:0000259" key="4">
    <source>
        <dbReference type="Pfam" id="PF00441"/>
    </source>
</evidence>